<proteinExistence type="predicted"/>
<keyword evidence="2" id="KW-1185">Reference proteome</keyword>
<gene>
    <name evidence="1" type="ORF">K452DRAFT_120868</name>
</gene>
<dbReference type="AlphaFoldDB" id="A0A6A6BMZ5"/>
<accession>A0A6A6BMZ5</accession>
<evidence type="ECO:0000313" key="2">
    <source>
        <dbReference type="Proteomes" id="UP000799438"/>
    </source>
</evidence>
<dbReference type="EMBL" id="ML995477">
    <property type="protein sequence ID" value="KAF2145502.1"/>
    <property type="molecule type" value="Genomic_DNA"/>
</dbReference>
<protein>
    <submittedName>
        <fullName evidence="1">Uncharacterized protein</fullName>
    </submittedName>
</protein>
<dbReference type="GeneID" id="54292668"/>
<dbReference type="RefSeq" id="XP_033401214.1">
    <property type="nucleotide sequence ID" value="XM_033535174.1"/>
</dbReference>
<evidence type="ECO:0000313" key="1">
    <source>
        <dbReference type="EMBL" id="KAF2145502.1"/>
    </source>
</evidence>
<reference evidence="1" key="1">
    <citation type="journal article" date="2020" name="Stud. Mycol.">
        <title>101 Dothideomycetes genomes: a test case for predicting lifestyles and emergence of pathogens.</title>
        <authorList>
            <person name="Haridas S."/>
            <person name="Albert R."/>
            <person name="Binder M."/>
            <person name="Bloem J."/>
            <person name="Labutti K."/>
            <person name="Salamov A."/>
            <person name="Andreopoulos B."/>
            <person name="Baker S."/>
            <person name="Barry K."/>
            <person name="Bills G."/>
            <person name="Bluhm B."/>
            <person name="Cannon C."/>
            <person name="Castanera R."/>
            <person name="Culley D."/>
            <person name="Daum C."/>
            <person name="Ezra D."/>
            <person name="Gonzalez J."/>
            <person name="Henrissat B."/>
            <person name="Kuo A."/>
            <person name="Liang C."/>
            <person name="Lipzen A."/>
            <person name="Lutzoni F."/>
            <person name="Magnuson J."/>
            <person name="Mondo S."/>
            <person name="Nolan M."/>
            <person name="Ohm R."/>
            <person name="Pangilinan J."/>
            <person name="Park H.-J."/>
            <person name="Ramirez L."/>
            <person name="Alfaro M."/>
            <person name="Sun H."/>
            <person name="Tritt A."/>
            <person name="Yoshinaga Y."/>
            <person name="Zwiers L.-H."/>
            <person name="Turgeon B."/>
            <person name="Goodwin S."/>
            <person name="Spatafora J."/>
            <person name="Crous P."/>
            <person name="Grigoriev I."/>
        </authorList>
    </citation>
    <scope>NUCLEOTIDE SEQUENCE</scope>
    <source>
        <strain evidence="1">CBS 121167</strain>
    </source>
</reference>
<dbReference type="Proteomes" id="UP000799438">
    <property type="component" value="Unassembled WGS sequence"/>
</dbReference>
<name>A0A6A6BMZ5_9PEZI</name>
<organism evidence="1 2">
    <name type="scientific">Aplosporella prunicola CBS 121167</name>
    <dbReference type="NCBI Taxonomy" id="1176127"/>
    <lineage>
        <taxon>Eukaryota</taxon>
        <taxon>Fungi</taxon>
        <taxon>Dikarya</taxon>
        <taxon>Ascomycota</taxon>
        <taxon>Pezizomycotina</taxon>
        <taxon>Dothideomycetes</taxon>
        <taxon>Dothideomycetes incertae sedis</taxon>
        <taxon>Botryosphaeriales</taxon>
        <taxon>Aplosporellaceae</taxon>
        <taxon>Aplosporella</taxon>
    </lineage>
</organism>
<sequence>MRASDPSARVTRCDIGPAAHLFVVGLVLRRSLRGSLLDKRVGRGLAGSRLMVMAEDKEAWSVSACCVLYIRLHSQQVRLVGGPFFFFFFPLRICSHLALLPTPLCHYIYIL</sequence>